<evidence type="ECO:0000313" key="5">
    <source>
        <dbReference type="Proteomes" id="UP000325289"/>
    </source>
</evidence>
<evidence type="ECO:0000256" key="1">
    <source>
        <dbReference type="SAM" id="SignalP"/>
    </source>
</evidence>
<organism evidence="4 5">
    <name type="scientific">Roseivivax sediminis</name>
    <dbReference type="NCBI Taxonomy" id="936889"/>
    <lineage>
        <taxon>Bacteria</taxon>
        <taxon>Pseudomonadati</taxon>
        <taxon>Pseudomonadota</taxon>
        <taxon>Alphaproteobacteria</taxon>
        <taxon>Rhodobacterales</taxon>
        <taxon>Roseobacteraceae</taxon>
        <taxon>Roseivivax</taxon>
    </lineage>
</organism>
<dbReference type="InterPro" id="IPR011249">
    <property type="entry name" value="Metalloenz_LuxS/M16"/>
</dbReference>
<dbReference type="GO" id="GO:0006508">
    <property type="term" value="P:proteolysis"/>
    <property type="evidence" value="ECO:0007669"/>
    <property type="project" value="UniProtKB-KW"/>
</dbReference>
<keyword evidence="5" id="KW-1185">Reference proteome</keyword>
<feature type="signal peptide" evidence="1">
    <location>
        <begin position="1"/>
        <end position="23"/>
    </location>
</feature>
<dbReference type="Proteomes" id="UP000325289">
    <property type="component" value="Unassembled WGS sequence"/>
</dbReference>
<dbReference type="OrthoDB" id="9811314at2"/>
<keyword evidence="1" id="KW-0732">Signal</keyword>
<dbReference type="Gene3D" id="3.30.830.10">
    <property type="entry name" value="Metalloenzyme, LuxS/M16 peptidase-like"/>
    <property type="match status" value="2"/>
</dbReference>
<proteinExistence type="predicted"/>
<feature type="chain" id="PRO_5009302085" evidence="1">
    <location>
        <begin position="24"/>
        <end position="442"/>
    </location>
</feature>
<dbReference type="InterPro" id="IPR050361">
    <property type="entry name" value="MPP/UQCRC_Complex"/>
</dbReference>
<dbReference type="AlphaFoldDB" id="A0A1I2A7L6"/>
<accession>A0A1I2A7L6</accession>
<dbReference type="InterPro" id="IPR007863">
    <property type="entry name" value="Peptidase_M16_C"/>
</dbReference>
<feature type="domain" description="Peptidase M16 N-terminal" evidence="2">
    <location>
        <begin position="42"/>
        <end position="182"/>
    </location>
</feature>
<dbReference type="RefSeq" id="WP_149756670.1">
    <property type="nucleotide sequence ID" value="NZ_FOMS01000009.1"/>
</dbReference>
<dbReference type="Pfam" id="PF00675">
    <property type="entry name" value="Peptidase_M16"/>
    <property type="match status" value="1"/>
</dbReference>
<evidence type="ECO:0000259" key="3">
    <source>
        <dbReference type="Pfam" id="PF05193"/>
    </source>
</evidence>
<keyword evidence="4" id="KW-0645">Protease</keyword>
<name>A0A1I2A7L6_9RHOB</name>
<evidence type="ECO:0000313" key="4">
    <source>
        <dbReference type="EMBL" id="SFE38943.1"/>
    </source>
</evidence>
<dbReference type="GO" id="GO:0008233">
    <property type="term" value="F:peptidase activity"/>
    <property type="evidence" value="ECO:0007669"/>
    <property type="project" value="UniProtKB-KW"/>
</dbReference>
<dbReference type="EMBL" id="FOMS01000009">
    <property type="protein sequence ID" value="SFE38943.1"/>
    <property type="molecule type" value="Genomic_DNA"/>
</dbReference>
<dbReference type="PANTHER" id="PTHR11851">
    <property type="entry name" value="METALLOPROTEASE"/>
    <property type="match status" value="1"/>
</dbReference>
<reference evidence="4 5" key="1">
    <citation type="submission" date="2016-10" db="EMBL/GenBank/DDBJ databases">
        <authorList>
            <person name="Varghese N."/>
            <person name="Submissions S."/>
        </authorList>
    </citation>
    <scope>NUCLEOTIDE SEQUENCE [LARGE SCALE GENOMIC DNA]</scope>
    <source>
        <strain evidence="5">YIM D21,KCTC 23444,ACCC 10710</strain>
    </source>
</reference>
<feature type="domain" description="Peptidase M16 C-terminal" evidence="3">
    <location>
        <begin position="192"/>
        <end position="365"/>
    </location>
</feature>
<dbReference type="SUPFAM" id="SSF63411">
    <property type="entry name" value="LuxS/MPP-like metallohydrolase"/>
    <property type="match status" value="2"/>
</dbReference>
<sequence>MIRLTLAGAGIAALLGLAGPVAAEVDIQEVTSEAGFDAWLVEEDSVPFVSLELQFEGGAVLDREGKGGATNLMVALLEEGAADRDARAFAAAQEQLAATFRYDANHDSVSVSARFLTENMDEVVALLRDSLVAPRFDEDAIERVRAQVLANLRAAETDPDEILERRAAELTYGDHPYARPVNGSTESVTALGREDIVAAHEAALVQDRVLIGAAGDISAEELSELVDTLLADLPESGPELPGEASLALDGGVTVVPFETPQSVALFGHAGIDRHDPDFFPAYLMNHILGGGSFESRLMEEVREKRGLTYGIYSYLANRDHADLVMGRVASANDRMAETIDVVRGEWRRMAEDGVTEEELEAAKTYLTGAYPLRFDGNGAIADILVGMQAQDLSPDYVTTRNDKVEAVTIEDLNRVASELLNPENLHFVVVGQPEGVESTATQ</sequence>
<dbReference type="InterPro" id="IPR011765">
    <property type="entry name" value="Pept_M16_N"/>
</dbReference>
<evidence type="ECO:0000259" key="2">
    <source>
        <dbReference type="Pfam" id="PF00675"/>
    </source>
</evidence>
<gene>
    <name evidence="4" type="ORF">SAMN04515678_10991</name>
</gene>
<dbReference type="GO" id="GO:0046872">
    <property type="term" value="F:metal ion binding"/>
    <property type="evidence" value="ECO:0007669"/>
    <property type="project" value="InterPro"/>
</dbReference>
<protein>
    <submittedName>
        <fullName evidence="4">Zinc protease</fullName>
    </submittedName>
</protein>
<dbReference type="Pfam" id="PF05193">
    <property type="entry name" value="Peptidase_M16_C"/>
    <property type="match status" value="1"/>
</dbReference>
<keyword evidence="4" id="KW-0378">Hydrolase</keyword>
<dbReference type="PANTHER" id="PTHR11851:SF224">
    <property type="entry name" value="PROCESSING PROTEASE"/>
    <property type="match status" value="1"/>
</dbReference>